<dbReference type="Gene3D" id="2.30.30.190">
    <property type="entry name" value="CAP Gly-rich-like domain"/>
    <property type="match status" value="1"/>
</dbReference>
<proteinExistence type="predicted"/>
<evidence type="ECO:0000256" key="2">
    <source>
        <dbReference type="ARBA" id="ARBA00022840"/>
    </source>
</evidence>
<gene>
    <name evidence="5" type="ORF">PCOR1329_LOCUS46451</name>
</gene>
<dbReference type="InterPro" id="IPR000938">
    <property type="entry name" value="CAP-Gly_domain"/>
</dbReference>
<dbReference type="PRINTS" id="PR00819">
    <property type="entry name" value="CBXCFQXSUPER"/>
</dbReference>
<organism evidence="5 6">
    <name type="scientific">Prorocentrum cordatum</name>
    <dbReference type="NCBI Taxonomy" id="2364126"/>
    <lineage>
        <taxon>Eukaryota</taxon>
        <taxon>Sar</taxon>
        <taxon>Alveolata</taxon>
        <taxon>Dinophyceae</taxon>
        <taxon>Prorocentrales</taxon>
        <taxon>Prorocentraceae</taxon>
        <taxon>Prorocentrum</taxon>
    </lineage>
</organism>
<dbReference type="PANTHER" id="PTHR43392:SF2">
    <property type="entry name" value="AAA-TYPE ATPASE FAMILY PROTEIN _ ANKYRIN REPEAT FAMILY PROTEIN"/>
    <property type="match status" value="1"/>
</dbReference>
<dbReference type="Proteomes" id="UP001189429">
    <property type="component" value="Unassembled WGS sequence"/>
</dbReference>
<evidence type="ECO:0000313" key="5">
    <source>
        <dbReference type="EMBL" id="CAK0855938.1"/>
    </source>
</evidence>
<evidence type="ECO:0000256" key="3">
    <source>
        <dbReference type="SAM" id="MobiDB-lite"/>
    </source>
</evidence>
<dbReference type="InterPro" id="IPR050773">
    <property type="entry name" value="CbxX/CfxQ_RuBisCO_ESX"/>
</dbReference>
<dbReference type="SUPFAM" id="SSF74924">
    <property type="entry name" value="Cap-Gly domain"/>
    <property type="match status" value="1"/>
</dbReference>
<feature type="compositionally biased region" description="Basic and acidic residues" evidence="3">
    <location>
        <begin position="203"/>
        <end position="212"/>
    </location>
</feature>
<feature type="domain" description="CAP-Gly" evidence="4">
    <location>
        <begin position="1"/>
        <end position="46"/>
    </location>
</feature>
<sequence>MYVGPATFAGGDVVVGIRLDEKRSSSDCDGKYQNERYFRCAAGYGIYQATVRRRSSSPPSAAAPEEIKQLVISPAPTAEAFDLDGALGGLVGLREVKDSIRHARNFIEVQRRRSSVTGDKTSRALHFAFVHSGAGSGSGTVARLLGALLLKLGVLSTGHVVEVTRKDLLSGCGSGEVEARMKKVAKASDGGIMLVKDADQLKDSERSDRLGEEAQLALSRQMESVS</sequence>
<evidence type="ECO:0000313" key="6">
    <source>
        <dbReference type="Proteomes" id="UP001189429"/>
    </source>
</evidence>
<dbReference type="EMBL" id="CAUYUJ010015588">
    <property type="protein sequence ID" value="CAK0855938.1"/>
    <property type="molecule type" value="Genomic_DNA"/>
</dbReference>
<evidence type="ECO:0000259" key="4">
    <source>
        <dbReference type="Pfam" id="PF01302"/>
    </source>
</evidence>
<keyword evidence="2" id="KW-0067">ATP-binding</keyword>
<reference evidence="5" key="1">
    <citation type="submission" date="2023-10" db="EMBL/GenBank/DDBJ databases">
        <authorList>
            <person name="Chen Y."/>
            <person name="Shah S."/>
            <person name="Dougan E. K."/>
            <person name="Thang M."/>
            <person name="Chan C."/>
        </authorList>
    </citation>
    <scope>NUCLEOTIDE SEQUENCE [LARGE SCALE GENOMIC DNA]</scope>
</reference>
<dbReference type="Pfam" id="PF01302">
    <property type="entry name" value="CAP_GLY"/>
    <property type="match status" value="1"/>
</dbReference>
<dbReference type="Gene3D" id="3.40.50.300">
    <property type="entry name" value="P-loop containing nucleotide triphosphate hydrolases"/>
    <property type="match status" value="1"/>
</dbReference>
<feature type="non-terminal residue" evidence="5">
    <location>
        <position position="226"/>
    </location>
</feature>
<dbReference type="InterPro" id="IPR027417">
    <property type="entry name" value="P-loop_NTPase"/>
</dbReference>
<protein>
    <recommendedName>
        <fullName evidence="4">CAP-Gly domain-containing protein</fullName>
    </recommendedName>
</protein>
<name>A0ABN9U9J4_9DINO</name>
<accession>A0ABN9U9J4</accession>
<evidence type="ECO:0000256" key="1">
    <source>
        <dbReference type="ARBA" id="ARBA00022741"/>
    </source>
</evidence>
<dbReference type="InterPro" id="IPR036859">
    <property type="entry name" value="CAP-Gly_dom_sf"/>
</dbReference>
<keyword evidence="1" id="KW-0547">Nucleotide-binding</keyword>
<dbReference type="InterPro" id="IPR000641">
    <property type="entry name" value="CbxX/CfxQ"/>
</dbReference>
<comment type="caution">
    <text evidence="5">The sequence shown here is derived from an EMBL/GenBank/DDBJ whole genome shotgun (WGS) entry which is preliminary data.</text>
</comment>
<keyword evidence="6" id="KW-1185">Reference proteome</keyword>
<feature type="region of interest" description="Disordered" evidence="3">
    <location>
        <begin position="203"/>
        <end position="226"/>
    </location>
</feature>
<dbReference type="PANTHER" id="PTHR43392">
    <property type="entry name" value="AAA-TYPE ATPASE FAMILY PROTEIN / ANKYRIN REPEAT FAMILY PROTEIN"/>
    <property type="match status" value="1"/>
</dbReference>